<dbReference type="GO" id="GO:0016740">
    <property type="term" value="F:transferase activity"/>
    <property type="evidence" value="ECO:0007669"/>
    <property type="project" value="UniProtKB-KW"/>
</dbReference>
<dbReference type="PANTHER" id="PTHR12526">
    <property type="entry name" value="GLYCOSYLTRANSFERASE"/>
    <property type="match status" value="1"/>
</dbReference>
<sequence length="375" mass="42181">MNIIFASHTYIGGPFVVGSHHLAREMDKLGHHVIHVSTPLSPFHLLKWKDRDIQNRFRIWKGEYSESGPVNSVPFTMLPWEIAGPFYKKTKRNWMLPSLRRLMKQHGMDHVDILLMDQPRFVGLDRMLKPKLSIYRPTDIYSKMTGDSVVAAAEAEIMSRVSALVSTSEPVHSELIRHNPDLPSLILENGVEYEHFAAPAEEPEELSAIPGPRAIYIGAIDDRLDLDALRRLAEAKPELSVVIIGPVQESVTRFFKDLSNVYLLGAKPYSAVPAFLQHCDVALLPLSDHPANAGRSPMKLYEYMAAGLPAVVTETPELARRSEPFIYFFKGAEEIAAKVEEALQKSSRKEEVKQLAARHAWDSKAAQLLTFVENL</sequence>
<dbReference type="Gene3D" id="3.40.50.11010">
    <property type="match status" value="1"/>
</dbReference>
<evidence type="ECO:0000313" key="2">
    <source>
        <dbReference type="Proteomes" id="UP000565468"/>
    </source>
</evidence>
<keyword evidence="2" id="KW-1185">Reference proteome</keyword>
<evidence type="ECO:0000313" key="1">
    <source>
        <dbReference type="EMBL" id="NMO97554.1"/>
    </source>
</evidence>
<organism evidence="1 2">
    <name type="scientific">Paenibacillus lemnae</name>
    <dbReference type="NCBI Taxonomy" id="1330551"/>
    <lineage>
        <taxon>Bacteria</taxon>
        <taxon>Bacillati</taxon>
        <taxon>Bacillota</taxon>
        <taxon>Bacilli</taxon>
        <taxon>Bacillales</taxon>
        <taxon>Paenibacillaceae</taxon>
        <taxon>Paenibacillus</taxon>
    </lineage>
</organism>
<accession>A0A848MDQ8</accession>
<dbReference type="Proteomes" id="UP000565468">
    <property type="component" value="Unassembled WGS sequence"/>
</dbReference>
<dbReference type="PANTHER" id="PTHR12526:SF630">
    <property type="entry name" value="GLYCOSYLTRANSFERASE"/>
    <property type="match status" value="1"/>
</dbReference>
<reference evidence="1 2" key="1">
    <citation type="submission" date="2020-04" db="EMBL/GenBank/DDBJ databases">
        <title>Paenibacillus algicola sp. nov., a novel marine bacterium producing alginate lyase.</title>
        <authorList>
            <person name="Huang H."/>
        </authorList>
    </citation>
    <scope>NUCLEOTIDE SEQUENCE [LARGE SCALE GENOMIC DNA]</scope>
    <source>
        <strain evidence="1 2">L7-75</strain>
    </source>
</reference>
<dbReference type="SUPFAM" id="SSF53756">
    <property type="entry name" value="UDP-Glycosyltransferase/glycogen phosphorylase"/>
    <property type="match status" value="1"/>
</dbReference>
<dbReference type="AlphaFoldDB" id="A0A848MDQ8"/>
<dbReference type="EMBL" id="JABBPN010000019">
    <property type="protein sequence ID" value="NMO97554.1"/>
    <property type="molecule type" value="Genomic_DNA"/>
</dbReference>
<protein>
    <submittedName>
        <fullName evidence="1">Glycosyltransferase family 1 protein</fullName>
    </submittedName>
</protein>
<dbReference type="RefSeq" id="WP_169506330.1">
    <property type="nucleotide sequence ID" value="NZ_JABBPN010000019.1"/>
</dbReference>
<proteinExistence type="predicted"/>
<dbReference type="Gene3D" id="3.40.50.2000">
    <property type="entry name" value="Glycogen Phosphorylase B"/>
    <property type="match status" value="1"/>
</dbReference>
<keyword evidence="1" id="KW-0808">Transferase</keyword>
<comment type="caution">
    <text evidence="1">The sequence shown here is derived from an EMBL/GenBank/DDBJ whole genome shotgun (WGS) entry which is preliminary data.</text>
</comment>
<name>A0A848MDQ8_PAELE</name>
<dbReference type="Pfam" id="PF13692">
    <property type="entry name" value="Glyco_trans_1_4"/>
    <property type="match status" value="1"/>
</dbReference>
<gene>
    <name evidence="1" type="ORF">HII30_17445</name>
</gene>